<evidence type="ECO:0000313" key="3">
    <source>
        <dbReference type="EMBL" id="KAG7058605.1"/>
    </source>
</evidence>
<feature type="region of interest" description="Disordered" evidence="1">
    <location>
        <begin position="1338"/>
        <end position="1452"/>
    </location>
</feature>
<feature type="compositionally biased region" description="Polar residues" evidence="1">
    <location>
        <begin position="1468"/>
        <end position="1489"/>
    </location>
</feature>
<keyword evidence="4" id="KW-1185">Reference proteome</keyword>
<feature type="region of interest" description="Disordered" evidence="1">
    <location>
        <begin position="2546"/>
        <end position="2565"/>
    </location>
</feature>
<name>A0A9P7RK72_9PEZI</name>
<feature type="region of interest" description="Disordered" evidence="1">
    <location>
        <begin position="128"/>
        <end position="150"/>
    </location>
</feature>
<feature type="compositionally biased region" description="Low complexity" evidence="1">
    <location>
        <begin position="1338"/>
        <end position="1350"/>
    </location>
</feature>
<feature type="region of interest" description="Disordered" evidence="1">
    <location>
        <begin position="1126"/>
        <end position="1151"/>
    </location>
</feature>
<feature type="compositionally biased region" description="Low complexity" evidence="1">
    <location>
        <begin position="1609"/>
        <end position="1622"/>
    </location>
</feature>
<feature type="region of interest" description="Disordered" evidence="1">
    <location>
        <begin position="2777"/>
        <end position="2816"/>
    </location>
</feature>
<feature type="region of interest" description="Disordered" evidence="1">
    <location>
        <begin position="1600"/>
        <end position="1622"/>
    </location>
</feature>
<gene>
    <name evidence="3" type="ORF">JMJ77_005978</name>
</gene>
<feature type="compositionally biased region" description="Low complexity" evidence="1">
    <location>
        <begin position="2546"/>
        <end position="2560"/>
    </location>
</feature>
<feature type="compositionally biased region" description="Polar residues" evidence="1">
    <location>
        <begin position="1162"/>
        <end position="1176"/>
    </location>
</feature>
<feature type="compositionally biased region" description="Polar residues" evidence="1">
    <location>
        <begin position="1356"/>
        <end position="1372"/>
    </location>
</feature>
<feature type="compositionally biased region" description="Polar residues" evidence="1">
    <location>
        <begin position="940"/>
        <end position="973"/>
    </location>
</feature>
<dbReference type="PROSITE" id="PS51257">
    <property type="entry name" value="PROKAR_LIPOPROTEIN"/>
    <property type="match status" value="1"/>
</dbReference>
<feature type="region of interest" description="Disordered" evidence="1">
    <location>
        <begin position="1201"/>
        <end position="1224"/>
    </location>
</feature>
<proteinExistence type="predicted"/>
<feature type="compositionally biased region" description="Polar residues" evidence="1">
    <location>
        <begin position="1539"/>
        <end position="1559"/>
    </location>
</feature>
<feature type="region of interest" description="Disordered" evidence="1">
    <location>
        <begin position="2975"/>
        <end position="3030"/>
    </location>
</feature>
<evidence type="ECO:0000313" key="4">
    <source>
        <dbReference type="Proteomes" id="UP000699042"/>
    </source>
</evidence>
<accession>A0A9P7RK72</accession>
<feature type="compositionally biased region" description="Low complexity" evidence="1">
    <location>
        <begin position="1490"/>
        <end position="1527"/>
    </location>
</feature>
<feature type="region of interest" description="Disordered" evidence="1">
    <location>
        <begin position="1468"/>
        <end position="1559"/>
    </location>
</feature>
<organism evidence="3 4">
    <name type="scientific">Colletotrichum scovillei</name>
    <dbReference type="NCBI Taxonomy" id="1209932"/>
    <lineage>
        <taxon>Eukaryota</taxon>
        <taxon>Fungi</taxon>
        <taxon>Dikarya</taxon>
        <taxon>Ascomycota</taxon>
        <taxon>Pezizomycotina</taxon>
        <taxon>Sordariomycetes</taxon>
        <taxon>Hypocreomycetidae</taxon>
        <taxon>Glomerellales</taxon>
        <taxon>Glomerellaceae</taxon>
        <taxon>Colletotrichum</taxon>
        <taxon>Colletotrichum acutatum species complex</taxon>
    </lineage>
</organism>
<feature type="region of interest" description="Disordered" evidence="1">
    <location>
        <begin position="2839"/>
        <end position="2944"/>
    </location>
</feature>
<feature type="signal peptide" evidence="2">
    <location>
        <begin position="1"/>
        <end position="23"/>
    </location>
</feature>
<feature type="region of interest" description="Disordered" evidence="1">
    <location>
        <begin position="850"/>
        <end position="880"/>
    </location>
</feature>
<feature type="region of interest" description="Disordered" evidence="1">
    <location>
        <begin position="1162"/>
        <end position="1181"/>
    </location>
</feature>
<sequence>MSKLTGLWRLILPPLLLGSSSLAQSCLEALNNNQVDACVCYSLEYVVSYVAYVAVSTSYTSNCEALPTISATTSAAPQILESNPAGGNYSGYVTVSNGVYTGTDILAGPTTRASLGLDGSGTLVVEDPPSYTTISRGGTATVSPGSLPSSVNSTSFLTTNPITAPRTILVANPTPGASTASQGTVIVAVPDPRLYNTSTLAYSGPDPLGAARTTISTITESGFIPGTYVVAVATTKTPDVSYDVSTVAYTGTAVLSGPTVVSVIQPTEESGRGTVVIGVPPTGVPPPQVTSIVPYEGMSSITGPTTILNRPFDGTVPGTVIVGLPPASFITQTVPFTGREILTAPITISIAPPSGSQLGTVVIGSPSAAFLASFIPFTGSTQETLSVIQPTGTSPGVVIIGQTGGPNPDVEDPTYVASAPQITPTRYFTSIVTYLPASDAPNTPSTLAVIDGTVIIGLPRIVSPAATGSDSFITSARRGTFVTSTVDFTQGVDLPRTVDPVGTVPGTVFVYASLRGENSANPFVTSDIVLLGTAAGSAPTTISVVQPTNGLPGTLIIGRPAIFVTSTVSWTGSVPLPSRTTLAVVAPSGDSPGTVFVADPAVLGRQFSTSYVRLSGTQEEGTATTLTLIPDQGTSQPVIVIGVSGDYVTSTIDFSGTDILTTRTTLSTLPPNGVAPGFIIVADPPTSVSTGTPGVINGASGDLQPDLITSTVFYEGSTTSVLTSVQPSGPNRGTILLAVPSVASSLRPSESPVSNVDDPSVALASFVTSTVASLAGYPVTSRITISTITPDVEASMPGTYVVALPNNYITSTVPWTGAMPLSTLTTISILPPSVSQPGVFVVAAPNATVSSTPQPVSSDSTSQPVPTSNAAPGDSATPLPATQLSAQTLFTTSTVLLASNLGISSATTLTTLQGDPGSPSTVLLGVPAATETAIGEETLEATSNANAGSQSPSESESGTKSPPAGSFSSTATPTDCLPMTTALANSAIGSVVTSDIFYSGTNQFTSPIPLTTLSAGLGSPSTVTMLHPSSATGSTSNSAGDSGSRPLEIVSSLTTNSSPSPTTVVLVESGTTVLLQASFVTSTLDAGSSASEGSQGLIPISTILPSAGEPGTVVLGWPVAIASSTTSRSSSSESSPENTLPAQLSGSLDSSTVSTIQSKVSDLQELTGSSQTDSGPTSISSYSDTDSIAFSTVASTAAPTDFSTTDAASSGRLSNQSPFGTAPDSAVTTAVATVLVDYTGTGVPSEFLTLRTTSGTVIVQRPRPLTTVQTFIPGSISTAFLTIIPSGTEPVTIVFGIPSPVGTTSVLSTSPEIVSVGTQSSTNSVDTLTSVDPQIAISSPTSSATSASQQDVPSLPVSTSAAISTSNDPISQSPSEPTPSESTTSVTVNPGFLSPPGIVSTSSSTSTSSVSEATSSVSQTSAELTTDSSNQIPTISSSQSSGPDTISSSGNSGIDTLALSAIISQVSGTSSAPDSTSNVSSTTATQPQESPLTTSMTSPSTTTSTTNVVTALASNRISDPSSSSSASGAVLPNPLDSPTPASQSTEAGANTLSPASLDVSSSGSALEVSGFSSISISDTSAQYSSSLLLPVTTDPNLIGPTSLTEISPSAESSLVSSRTTSSQGASVLSTSVPILGSTSSTGSPTTSTLSVAPGVLSTETSSFVESSATTSSPSSLAGFLPNSLSSGGTIYTDVPTSVTTTGQPTVPSFASTSDTLFSTGGTSLSLPASTETPVDTRISSAVTETSSIILPAGSSSVTSSAIDIQSYTAALSSPDSSSVVESQTSSLTETTAGLSASSELSTQSASSISSTSTELSALSDPTISSSLLNILSTLSSSAVSSPTVAPPSSSVLTFTGADPATATMDTVSADSTVQDTTLTSTSLISPDSGLSSSNLSRNLGSSSLSASATLSRPSLVTPTATFVTSVVLFTGTETLTGTGLVPLTTIYPSNGDAPTVIFGAARRLFASVAVPYSGTGIITGPQQVSIVLPSGSDSLVLGTIVYATPDPLVTSEVDYTGAGTLTSPLPLTTIYQSGTVPGTIVLARPAIFATSGTSSTAVPSASSESSSPVVLSTILQSTSLVETRSFSTFFFPLNSASTFVSFGSSSGSSGVSESTASSLPTVLAESSTSSEPQRGSSSLVAVFPSTSFDSYSSMVGNLSSSTIFPASPVGSISTPELSTFTATSTDDSLSSSVSIDPAFLGTSSSLTSDPIVPTFTSERPIFSSQTTTSTDLETTAVQTTVSQSSETSIGVSPSNTVGSSDLASSSLLVVSSTASSSDFNSFTVISSVDSTASIEFPSSVESSPASEETIPTISPISDQALVSSSAPPASALYDSIQVPFTGTDQLPTPVPISTVPPSGSVRGTIFYAAQFLTSTVSGTGQSTVTLSTIQPSGTQAIGLSTSVAATSSEVESLSTLNPEAISTTFASLFTTADSSSLSDVSSASGLSTLQSSSTSFEALNTDTSARTSITIGSEASSSTSIDATSTEASSLTSFTASSLFSESFTTTARVDSSNSIPSTSSTSDFETISTALASLISTTDLISTFSPPTTADDTTSTSRSLPTETASLTTNAEISSAASSSLASETANISLKITASTGDTPSTSESSLIETSSSLLSTTTGTIASFSSDSTSSDFIAATSIPSETYQFSTTSISAEAASYITSQLIYTGPSPLSEPLPLSTVQPTNGSPGTVILAIPASFYVTSTLIYTEGDSYIVPSAISTVAPSGTAKGTVVFAARYAVAKVAYSGTSIITEPIPIATYPGSGTVLGTIVYADPPSTSATSGPSSTTSTSTDSLDLFDPSATSTSSTSSDVGIPSTLSSSSLLSTVSSTLEVFTESSTSSRDTFTVNPDTLVPSSTFVSRSTTEEPITASGLSPEISSSTSTLTSSSSGFTDPGASSTSSTPSLDGQETSSVSASSGEESSTSSTLVTESYPTPISSSSLLSSSSLETVGLDTLSPTSISSSFLSGVESSTSVTSSSDSALLNPTPSSDSESTTSSNSQSPSETSTPSSATTIASTSDSENETSKSSSAEFSFILILKHSEYSRVQHLAINV</sequence>
<dbReference type="EMBL" id="JAESDN010000001">
    <property type="protein sequence ID" value="KAG7058605.1"/>
    <property type="molecule type" value="Genomic_DNA"/>
</dbReference>
<feature type="chain" id="PRO_5040471271" evidence="2">
    <location>
        <begin position="24"/>
        <end position="3054"/>
    </location>
</feature>
<feature type="compositionally biased region" description="Low complexity" evidence="1">
    <location>
        <begin position="1029"/>
        <end position="1061"/>
    </location>
</feature>
<feature type="compositionally biased region" description="Polar residues" evidence="1">
    <location>
        <begin position="1136"/>
        <end position="1151"/>
    </location>
</feature>
<feature type="compositionally biased region" description="Low complexity" evidence="1">
    <location>
        <begin position="1373"/>
        <end position="1388"/>
    </location>
</feature>
<feature type="region of interest" description="Disordered" evidence="1">
    <location>
        <begin position="939"/>
        <end position="973"/>
    </location>
</feature>
<feature type="compositionally biased region" description="Low complexity" evidence="1">
    <location>
        <begin position="2910"/>
        <end position="2944"/>
    </location>
</feature>
<evidence type="ECO:0000256" key="1">
    <source>
        <dbReference type="SAM" id="MobiDB-lite"/>
    </source>
</evidence>
<reference evidence="3" key="1">
    <citation type="submission" date="2021-05" db="EMBL/GenBank/DDBJ databases">
        <title>Comparative genomics of three Colletotrichum scovillei strains and genetic complementation revealed genes involved fungal growth and virulence on chili pepper.</title>
        <authorList>
            <person name="Hsieh D.-K."/>
            <person name="Chuang S.-C."/>
            <person name="Chen C.-Y."/>
            <person name="Chao Y.-T."/>
            <person name="Lu M.-Y.J."/>
            <person name="Lee M.-H."/>
            <person name="Shih M.-C."/>
        </authorList>
    </citation>
    <scope>NUCLEOTIDE SEQUENCE</scope>
    <source>
        <strain evidence="3">Coll-153</strain>
    </source>
</reference>
<feature type="compositionally biased region" description="Low complexity" evidence="1">
    <location>
        <begin position="1126"/>
        <end position="1135"/>
    </location>
</feature>
<protein>
    <submittedName>
        <fullName evidence="3">Cell agglutination protein mam3</fullName>
    </submittedName>
</protein>
<dbReference type="Proteomes" id="UP000699042">
    <property type="component" value="Unassembled WGS sequence"/>
</dbReference>
<feature type="compositionally biased region" description="Polar residues" evidence="1">
    <location>
        <begin position="1424"/>
        <end position="1452"/>
    </location>
</feature>
<feature type="region of interest" description="Disordered" evidence="1">
    <location>
        <begin position="1024"/>
        <end position="1061"/>
    </location>
</feature>
<feature type="compositionally biased region" description="Polar residues" evidence="1">
    <location>
        <begin position="850"/>
        <end position="870"/>
    </location>
</feature>
<feature type="compositionally biased region" description="Polar residues" evidence="1">
    <location>
        <begin position="2843"/>
        <end position="2867"/>
    </location>
</feature>
<evidence type="ECO:0000256" key="2">
    <source>
        <dbReference type="SAM" id="SignalP"/>
    </source>
</evidence>
<feature type="compositionally biased region" description="Polar residues" evidence="1">
    <location>
        <begin position="130"/>
        <end position="150"/>
    </location>
</feature>
<feature type="compositionally biased region" description="Polar residues" evidence="1">
    <location>
        <begin position="2896"/>
        <end position="2909"/>
    </location>
</feature>
<feature type="compositionally biased region" description="Low complexity" evidence="1">
    <location>
        <begin position="1400"/>
        <end position="1423"/>
    </location>
</feature>
<keyword evidence="2" id="KW-0732">Signal</keyword>
<comment type="caution">
    <text evidence="3">The sequence shown here is derived from an EMBL/GenBank/DDBJ whole genome shotgun (WGS) entry which is preliminary data.</text>
</comment>
<feature type="compositionally biased region" description="Polar residues" evidence="1">
    <location>
        <begin position="1201"/>
        <end position="1219"/>
    </location>
</feature>
<feature type="compositionally biased region" description="Low complexity" evidence="1">
    <location>
        <begin position="2879"/>
        <end position="2890"/>
    </location>
</feature>